<dbReference type="Pfam" id="PF02836">
    <property type="entry name" value="Glyco_hydro_2_C"/>
    <property type="match status" value="1"/>
</dbReference>
<dbReference type="GO" id="GO:0005615">
    <property type="term" value="C:extracellular space"/>
    <property type="evidence" value="ECO:0007669"/>
    <property type="project" value="TreeGrafter"/>
</dbReference>
<dbReference type="InterPro" id="IPR023232">
    <property type="entry name" value="Glyco_hydro_2_AS"/>
</dbReference>
<evidence type="ECO:0000256" key="1">
    <source>
        <dbReference type="ARBA" id="ARBA00007401"/>
    </source>
</evidence>
<dbReference type="PRINTS" id="PR00132">
    <property type="entry name" value="GLHYDRLASE2"/>
</dbReference>
<dbReference type="Gene3D" id="2.60.120.260">
    <property type="entry name" value="Galactose-binding domain-like"/>
    <property type="match status" value="1"/>
</dbReference>
<dbReference type="InterPro" id="IPR008979">
    <property type="entry name" value="Galactose-bd-like_sf"/>
</dbReference>
<gene>
    <name evidence="10" type="ORF">SAMN05216192_11273</name>
</gene>
<dbReference type="STRING" id="1174501.SAMN05216192_11273"/>
<keyword evidence="5 6" id="KW-0326">Glycosidase</keyword>
<dbReference type="PROSITE" id="PS00608">
    <property type="entry name" value="GLYCOSYL_HYDROL_F2_2"/>
    <property type="match status" value="1"/>
</dbReference>
<dbReference type="PANTHER" id="PTHR10066">
    <property type="entry name" value="BETA-GLUCURONIDASE"/>
    <property type="match status" value="1"/>
</dbReference>
<dbReference type="Pfam" id="PF02837">
    <property type="entry name" value="Glyco_hydro_2_N"/>
    <property type="match status" value="1"/>
</dbReference>
<feature type="domain" description="Glycoside hydrolase family 2 immunoglobulin-like beta-sandwich" evidence="7">
    <location>
        <begin position="188"/>
        <end position="280"/>
    </location>
</feature>
<evidence type="ECO:0000259" key="7">
    <source>
        <dbReference type="Pfam" id="PF00703"/>
    </source>
</evidence>
<feature type="domain" description="Glycoside hydrolase family 2 catalytic" evidence="8">
    <location>
        <begin position="282"/>
        <end position="589"/>
    </location>
</feature>
<comment type="similarity">
    <text evidence="1 6">Belongs to the glycosyl hydrolase 2 family.</text>
</comment>
<evidence type="ECO:0000259" key="8">
    <source>
        <dbReference type="Pfam" id="PF02836"/>
    </source>
</evidence>
<evidence type="ECO:0000313" key="10">
    <source>
        <dbReference type="EMBL" id="SDJ15109.1"/>
    </source>
</evidence>
<dbReference type="EMBL" id="FNDX01000012">
    <property type="protein sequence ID" value="SDJ15109.1"/>
    <property type="molecule type" value="Genomic_DNA"/>
</dbReference>
<evidence type="ECO:0000256" key="5">
    <source>
        <dbReference type="ARBA" id="ARBA00023295"/>
    </source>
</evidence>
<evidence type="ECO:0000313" key="11">
    <source>
        <dbReference type="Proteomes" id="UP000199050"/>
    </source>
</evidence>
<dbReference type="GO" id="GO:0030246">
    <property type="term" value="F:carbohydrate binding"/>
    <property type="evidence" value="ECO:0007669"/>
    <property type="project" value="TreeGrafter"/>
</dbReference>
<dbReference type="AlphaFoldDB" id="A0A1G8RDX0"/>
<dbReference type="FunFam" id="2.60.40.10:FF:001198">
    <property type="entry name" value="Beta-glucuronidase UidA"/>
    <property type="match status" value="1"/>
</dbReference>
<dbReference type="InterPro" id="IPR006104">
    <property type="entry name" value="Glyco_hydro_2_N"/>
</dbReference>
<dbReference type="InterPro" id="IPR023230">
    <property type="entry name" value="Glyco_hydro_2_CS"/>
</dbReference>
<sequence>MLFPKDTLTREVKDLSGIWRFKPDPENKGREEEWYKAPLHDTIPMPVPASYNDITQDAALRDHIGDVWYEQTFIAPRSWSGDRIVLWVGGACHHAVVWVNGAEAAAHKGGFLPFEADITELIVHGQENRVTIVVNNVLSWQTLPPGRIKTFDDEKHPEGYRVQEYFHDFFNYAGLHRPVKLYRTSQSYIKDITTTADVQAGTGIVYYTVEASRPEGEVRVRLLDEDGITVATSKGSSGTLRVENARLWKPLQAYLYSFHAEVWGADGEREDHYQLQIGIRTVKVEGTRFLINGEPFYFKGFGKHEDSDIRGKGVDQTVNVKDMNLLRWINANSFRTSHYPYAEELLDLADREGIVVIGEVPAVGFTFFNYNDKVYAPDKANDETLAHHLEVLTALIARDKNHPSVVMWSLANEAANFQEESVPYFRQLADTARRLDPHRPITIVQWPLPDKCRVSQFFDVICVNRYYSWYQDPGALELVEHQVEWELKGWFRTFGKPVIMSEYGADAIAGFHQDPPVMFTEEYQQELLTRYHNVFDRLDFVIGEHVWAFADFATKQGITRVGGNKKGIFTRQRQPKAAAHMLRRRWSEMGDYSVKISKEHDQK</sequence>
<dbReference type="InterPro" id="IPR036156">
    <property type="entry name" value="Beta-gal/glucu_dom_sf"/>
</dbReference>
<evidence type="ECO:0000256" key="2">
    <source>
        <dbReference type="ARBA" id="ARBA00012761"/>
    </source>
</evidence>
<proteinExistence type="inferred from homology"/>
<dbReference type="GO" id="GO:0019391">
    <property type="term" value="P:glucuronoside catabolic process"/>
    <property type="evidence" value="ECO:0007669"/>
    <property type="project" value="TreeGrafter"/>
</dbReference>
<dbReference type="Pfam" id="PF00703">
    <property type="entry name" value="Glyco_hydro_2"/>
    <property type="match status" value="1"/>
</dbReference>
<evidence type="ECO:0000259" key="9">
    <source>
        <dbReference type="Pfam" id="PF02837"/>
    </source>
</evidence>
<dbReference type="GO" id="GO:0005975">
    <property type="term" value="P:carbohydrate metabolic process"/>
    <property type="evidence" value="ECO:0007669"/>
    <property type="project" value="InterPro"/>
</dbReference>
<dbReference type="Proteomes" id="UP000199050">
    <property type="component" value="Unassembled WGS sequence"/>
</dbReference>
<dbReference type="NCBIfam" id="NF007538">
    <property type="entry name" value="PRK10150.1"/>
    <property type="match status" value="1"/>
</dbReference>
<dbReference type="InterPro" id="IPR006101">
    <property type="entry name" value="Glyco_hydro_2"/>
</dbReference>
<evidence type="ECO:0000256" key="4">
    <source>
        <dbReference type="ARBA" id="ARBA00022801"/>
    </source>
</evidence>
<dbReference type="InterPro" id="IPR013783">
    <property type="entry name" value="Ig-like_fold"/>
</dbReference>
<organism evidence="10 11">
    <name type="scientific">Paenibacillus typhae</name>
    <dbReference type="NCBI Taxonomy" id="1174501"/>
    <lineage>
        <taxon>Bacteria</taxon>
        <taxon>Bacillati</taxon>
        <taxon>Bacillota</taxon>
        <taxon>Bacilli</taxon>
        <taxon>Bacillales</taxon>
        <taxon>Paenibacillaceae</taxon>
        <taxon>Paenibacillus</taxon>
    </lineage>
</organism>
<keyword evidence="11" id="KW-1185">Reference proteome</keyword>
<dbReference type="RefSeq" id="WP_090714715.1">
    <property type="nucleotide sequence ID" value="NZ_CBCSKY010000078.1"/>
</dbReference>
<name>A0A1G8RDX0_9BACL</name>
<reference evidence="11" key="1">
    <citation type="submission" date="2016-10" db="EMBL/GenBank/DDBJ databases">
        <authorList>
            <person name="Varghese N."/>
            <person name="Submissions S."/>
        </authorList>
    </citation>
    <scope>NUCLEOTIDE SEQUENCE [LARGE SCALE GENOMIC DNA]</scope>
    <source>
        <strain evidence="11">CGMCC 1.11012</strain>
    </source>
</reference>
<dbReference type="SUPFAM" id="SSF49785">
    <property type="entry name" value="Galactose-binding domain-like"/>
    <property type="match status" value="1"/>
</dbReference>
<feature type="domain" description="Glycosyl hydrolases family 2 sugar binding" evidence="9">
    <location>
        <begin position="13"/>
        <end position="184"/>
    </location>
</feature>
<evidence type="ECO:0000256" key="3">
    <source>
        <dbReference type="ARBA" id="ARBA00016205"/>
    </source>
</evidence>
<evidence type="ECO:0000256" key="6">
    <source>
        <dbReference type="RuleBase" id="RU361154"/>
    </source>
</evidence>
<keyword evidence="4 6" id="KW-0378">Hydrolase</keyword>
<dbReference type="OrthoDB" id="9762066at2"/>
<dbReference type="Gene3D" id="2.60.40.10">
    <property type="entry name" value="Immunoglobulins"/>
    <property type="match status" value="1"/>
</dbReference>
<dbReference type="InterPro" id="IPR017853">
    <property type="entry name" value="GH"/>
</dbReference>
<dbReference type="SUPFAM" id="SSF49303">
    <property type="entry name" value="beta-Galactosidase/glucuronidase domain"/>
    <property type="match status" value="1"/>
</dbReference>
<dbReference type="EC" id="3.2.1.31" evidence="2"/>
<dbReference type="Gene3D" id="3.20.20.80">
    <property type="entry name" value="Glycosidases"/>
    <property type="match status" value="1"/>
</dbReference>
<dbReference type="FunFam" id="3.20.20.80:FF:000080">
    <property type="entry name" value="Beta-glucuronidase UidA"/>
    <property type="match status" value="1"/>
</dbReference>
<dbReference type="PROSITE" id="PS00719">
    <property type="entry name" value="GLYCOSYL_HYDROL_F2_1"/>
    <property type="match status" value="1"/>
</dbReference>
<dbReference type="FunFam" id="2.60.120.260:FF:000027">
    <property type="entry name" value="Beta-glucuronidase"/>
    <property type="match status" value="1"/>
</dbReference>
<dbReference type="PANTHER" id="PTHR10066:SF67">
    <property type="entry name" value="BETA-GLUCURONIDASE"/>
    <property type="match status" value="1"/>
</dbReference>
<dbReference type="InterPro" id="IPR006103">
    <property type="entry name" value="Glyco_hydro_2_cat"/>
</dbReference>
<dbReference type="SUPFAM" id="SSF51445">
    <property type="entry name" value="(Trans)glycosidases"/>
    <property type="match status" value="1"/>
</dbReference>
<dbReference type="GO" id="GO:0004566">
    <property type="term" value="F:beta-glucuronidase activity"/>
    <property type="evidence" value="ECO:0007669"/>
    <property type="project" value="UniProtKB-EC"/>
</dbReference>
<dbReference type="InterPro" id="IPR006102">
    <property type="entry name" value="Ig-like_GH2"/>
</dbReference>
<accession>A0A1G8RDX0</accession>
<protein>
    <recommendedName>
        <fullName evidence="3">Beta-glucuronidase</fullName>
        <ecNumber evidence="2">3.2.1.31</ecNumber>
    </recommendedName>
</protein>